<sequence length="419" mass="47392">MTCKPKKHSFLRQSPENLLLVMAFVMPMTFSVWQALLNNFVIEQAHFTGQEIGILQSLREIPGFLAFTAIFLLLLFTEQTIAYVSLIIMSIGVAVTGFWPTAVSLYLTTILMSVGFHYFETINQSLTLQWLPKDKTAGFMGKVLAVRGFSALLAYGSIWLLMEIAQISYQSMYLIAGCTGIIIVLSIGIIFPRFPQKTAQNKTLVLRKRYCLYYLLTFLSGARRQIFIVFAGFMMVEKFHYSVGEISLLFLINYAFNMIFAPAIGRWISRIGEKRTLIIEYTGLIIIFTGYAFTEQAYIAAILYVLDHLFFALAIAIKTYFQKIADPKDIAASSGVSFTINHIAAVIIPALLGLIWVHSNTFVFITGSFFAFCSLLLACMIPKHPDRGNETIYRRTTRIIPIKHLYSKKTVNRPQKKNG</sequence>
<dbReference type="InterPro" id="IPR050171">
    <property type="entry name" value="MFS_Transporters"/>
</dbReference>
<name>A0A2H9TCL3_9ZZZZ</name>
<evidence type="ECO:0000256" key="3">
    <source>
        <dbReference type="ARBA" id="ARBA00022475"/>
    </source>
</evidence>
<dbReference type="GO" id="GO:0005886">
    <property type="term" value="C:plasma membrane"/>
    <property type="evidence" value="ECO:0007669"/>
    <property type="project" value="UniProtKB-SubCell"/>
</dbReference>
<keyword evidence="6 7" id="KW-0472">Membrane</keyword>
<dbReference type="PANTHER" id="PTHR23517">
    <property type="entry name" value="RESISTANCE PROTEIN MDTM, PUTATIVE-RELATED-RELATED"/>
    <property type="match status" value="1"/>
</dbReference>
<evidence type="ECO:0000256" key="7">
    <source>
        <dbReference type="SAM" id="Phobius"/>
    </source>
</evidence>
<organism evidence="8">
    <name type="scientific">invertebrate metagenome</name>
    <dbReference type="NCBI Taxonomy" id="1711999"/>
    <lineage>
        <taxon>unclassified sequences</taxon>
        <taxon>metagenomes</taxon>
        <taxon>organismal metagenomes</taxon>
    </lineage>
</organism>
<gene>
    <name evidence="8" type="ORF">CI610_00043</name>
</gene>
<evidence type="ECO:0000256" key="1">
    <source>
        <dbReference type="ARBA" id="ARBA00004651"/>
    </source>
</evidence>
<dbReference type="Gene3D" id="1.20.1250.20">
    <property type="entry name" value="MFS general substrate transporter like domains"/>
    <property type="match status" value="2"/>
</dbReference>
<evidence type="ECO:0000256" key="5">
    <source>
        <dbReference type="ARBA" id="ARBA00022989"/>
    </source>
</evidence>
<dbReference type="GO" id="GO:0022857">
    <property type="term" value="F:transmembrane transporter activity"/>
    <property type="evidence" value="ECO:0007669"/>
    <property type="project" value="InterPro"/>
</dbReference>
<proteinExistence type="predicted"/>
<feature type="transmembrane region" description="Helical" evidence="7">
    <location>
        <begin position="246"/>
        <end position="265"/>
    </location>
</feature>
<dbReference type="InterPro" id="IPR036259">
    <property type="entry name" value="MFS_trans_sf"/>
</dbReference>
<evidence type="ECO:0008006" key="9">
    <source>
        <dbReference type="Google" id="ProtNLM"/>
    </source>
</evidence>
<reference evidence="8" key="1">
    <citation type="journal article" date="2017" name="Appl. Environ. Microbiol.">
        <title>Molecular characterization of an Endozoicomonas-like organism causing infection in king scallop Pecten maximus L.</title>
        <authorList>
            <person name="Cano I."/>
            <person name="van Aerle R."/>
            <person name="Ross S."/>
            <person name="Verner-Jeffreys D.W."/>
            <person name="Paley R.K."/>
            <person name="Rimmer G."/>
            <person name="Ryder D."/>
            <person name="Hooper P."/>
            <person name="Stone D."/>
            <person name="Feist S.W."/>
        </authorList>
    </citation>
    <scope>NUCLEOTIDE SEQUENCE</scope>
</reference>
<dbReference type="EMBL" id="NSIT01000001">
    <property type="protein sequence ID" value="PJE80990.1"/>
    <property type="molecule type" value="Genomic_DNA"/>
</dbReference>
<evidence type="ECO:0000313" key="8">
    <source>
        <dbReference type="EMBL" id="PJE80990.1"/>
    </source>
</evidence>
<keyword evidence="2" id="KW-0813">Transport</keyword>
<evidence type="ECO:0000256" key="2">
    <source>
        <dbReference type="ARBA" id="ARBA00022448"/>
    </source>
</evidence>
<feature type="transmembrane region" description="Helical" evidence="7">
    <location>
        <begin position="212"/>
        <end position="234"/>
    </location>
</feature>
<comment type="subcellular location">
    <subcellularLocation>
        <location evidence="1">Cell membrane</location>
        <topology evidence="1">Multi-pass membrane protein</topology>
    </subcellularLocation>
</comment>
<feature type="transmembrane region" description="Helical" evidence="7">
    <location>
        <begin position="362"/>
        <end position="381"/>
    </location>
</feature>
<evidence type="ECO:0000256" key="6">
    <source>
        <dbReference type="ARBA" id="ARBA00023136"/>
    </source>
</evidence>
<dbReference type="Pfam" id="PF07690">
    <property type="entry name" value="MFS_1"/>
    <property type="match status" value="1"/>
</dbReference>
<feature type="transmembrane region" description="Helical" evidence="7">
    <location>
        <begin position="277"/>
        <end position="293"/>
    </location>
</feature>
<dbReference type="SUPFAM" id="SSF103473">
    <property type="entry name" value="MFS general substrate transporter"/>
    <property type="match status" value="1"/>
</dbReference>
<feature type="transmembrane region" description="Helical" evidence="7">
    <location>
        <begin position="97"/>
        <end position="119"/>
    </location>
</feature>
<dbReference type="AlphaFoldDB" id="A0A2H9TCL3"/>
<feature type="transmembrane region" description="Helical" evidence="7">
    <location>
        <begin position="20"/>
        <end position="42"/>
    </location>
</feature>
<feature type="transmembrane region" description="Helical" evidence="7">
    <location>
        <begin position="299"/>
        <end position="317"/>
    </location>
</feature>
<feature type="transmembrane region" description="Helical" evidence="7">
    <location>
        <begin position="63"/>
        <end position="91"/>
    </location>
</feature>
<dbReference type="InterPro" id="IPR011701">
    <property type="entry name" value="MFS"/>
</dbReference>
<keyword evidence="4 7" id="KW-0812">Transmembrane</keyword>
<feature type="transmembrane region" description="Helical" evidence="7">
    <location>
        <begin position="338"/>
        <end position="356"/>
    </location>
</feature>
<feature type="transmembrane region" description="Helical" evidence="7">
    <location>
        <begin position="139"/>
        <end position="160"/>
    </location>
</feature>
<feature type="transmembrane region" description="Helical" evidence="7">
    <location>
        <begin position="172"/>
        <end position="191"/>
    </location>
</feature>
<comment type="caution">
    <text evidence="8">The sequence shown here is derived from an EMBL/GenBank/DDBJ whole genome shotgun (WGS) entry which is preliminary data.</text>
</comment>
<keyword evidence="5 7" id="KW-1133">Transmembrane helix</keyword>
<keyword evidence="3" id="KW-1003">Cell membrane</keyword>
<protein>
    <recommendedName>
        <fullName evidence="9">Major facilitator superfamily (MFS) profile domain-containing protein</fullName>
    </recommendedName>
</protein>
<dbReference type="CDD" id="cd06174">
    <property type="entry name" value="MFS"/>
    <property type="match status" value="1"/>
</dbReference>
<evidence type="ECO:0000256" key="4">
    <source>
        <dbReference type="ARBA" id="ARBA00022692"/>
    </source>
</evidence>
<accession>A0A2H9TCL3</accession>